<reference evidence="1 2" key="1">
    <citation type="journal article" date="2019" name="Int. J. Syst. Evol. Microbiol.">
        <title>The Global Catalogue of Microorganisms (GCM) 10K type strain sequencing project: providing services to taxonomists for standard genome sequencing and annotation.</title>
        <authorList>
            <consortium name="The Broad Institute Genomics Platform"/>
            <consortium name="The Broad Institute Genome Sequencing Center for Infectious Disease"/>
            <person name="Wu L."/>
            <person name="Ma J."/>
        </authorList>
    </citation>
    <scope>NUCLEOTIDE SEQUENCE [LARGE SCALE GENOMIC DNA]</scope>
    <source>
        <strain evidence="1 2">CGMCC 1.12237</strain>
    </source>
</reference>
<sequence>MRRREFLAVAGLSATVSTAGCLDSVLGRERRLARVGLSNFADESHRFDLRVARDDETVHESTHEVRGASDDRIFGTAPDCDWGTTPGDYEVFARVDGGEWASRSASEIGERWDDSASCVSAHVQYGDSLWIDIRGDCDELFTVSPETCLVGDETTL</sequence>
<dbReference type="EMBL" id="JBHSKX010000001">
    <property type="protein sequence ID" value="MFC5365792.1"/>
    <property type="molecule type" value="Genomic_DNA"/>
</dbReference>
<comment type="caution">
    <text evidence="1">The sequence shown here is derived from an EMBL/GenBank/DDBJ whole genome shotgun (WGS) entry which is preliminary data.</text>
</comment>
<accession>A0ABD5R7B9</accession>
<dbReference type="Proteomes" id="UP001596201">
    <property type="component" value="Unassembled WGS sequence"/>
</dbReference>
<proteinExistence type="predicted"/>
<gene>
    <name evidence="1" type="ORF">ACFPJ5_02500</name>
</gene>
<name>A0ABD5R7B9_9EURY</name>
<keyword evidence="2" id="KW-1185">Reference proteome</keyword>
<evidence type="ECO:0000313" key="1">
    <source>
        <dbReference type="EMBL" id="MFC5365792.1"/>
    </source>
</evidence>
<evidence type="ECO:0000313" key="2">
    <source>
        <dbReference type="Proteomes" id="UP001596201"/>
    </source>
</evidence>
<protein>
    <submittedName>
        <fullName evidence="1">Uncharacterized protein</fullName>
    </submittedName>
</protein>
<dbReference type="PROSITE" id="PS51257">
    <property type="entry name" value="PROKAR_LIPOPROTEIN"/>
    <property type="match status" value="1"/>
</dbReference>
<organism evidence="1 2">
    <name type="scientific">Salinirubrum litoreum</name>
    <dbReference type="NCBI Taxonomy" id="1126234"/>
    <lineage>
        <taxon>Archaea</taxon>
        <taxon>Methanobacteriati</taxon>
        <taxon>Methanobacteriota</taxon>
        <taxon>Stenosarchaea group</taxon>
        <taxon>Halobacteria</taxon>
        <taxon>Halobacteriales</taxon>
        <taxon>Haloferacaceae</taxon>
        <taxon>Salinirubrum</taxon>
    </lineage>
</organism>
<dbReference type="AlphaFoldDB" id="A0ABD5R7B9"/>
<dbReference type="RefSeq" id="WP_227228914.1">
    <property type="nucleotide sequence ID" value="NZ_JAJCVJ010000001.1"/>
</dbReference>